<dbReference type="CDD" id="cd11304">
    <property type="entry name" value="Cadherin_repeat"/>
    <property type="match status" value="7"/>
</dbReference>
<comment type="subcellular location">
    <subcellularLocation>
        <location evidence="1">Cell membrane</location>
        <topology evidence="1">Single-pass type I membrane protein</topology>
    </subcellularLocation>
</comment>
<keyword evidence="6 12" id="KW-0106">Calcium</keyword>
<evidence type="ECO:0000256" key="10">
    <source>
        <dbReference type="ARBA" id="ARBA00023180"/>
    </source>
</evidence>
<evidence type="ECO:0000256" key="3">
    <source>
        <dbReference type="ARBA" id="ARBA00022692"/>
    </source>
</evidence>
<evidence type="ECO:0000256" key="2">
    <source>
        <dbReference type="ARBA" id="ARBA00022475"/>
    </source>
</evidence>
<dbReference type="SUPFAM" id="SSF49313">
    <property type="entry name" value="Cadherin-like"/>
    <property type="match status" value="6"/>
</dbReference>
<feature type="domain" description="Cadherin" evidence="16">
    <location>
        <begin position="373"/>
        <end position="468"/>
    </location>
</feature>
<dbReference type="InterPro" id="IPR050174">
    <property type="entry name" value="Protocadherin/Cadherin-CA"/>
</dbReference>
<evidence type="ECO:0000256" key="7">
    <source>
        <dbReference type="ARBA" id="ARBA00022889"/>
    </source>
</evidence>
<dbReference type="PANTHER" id="PTHR24028">
    <property type="entry name" value="CADHERIN-87A"/>
    <property type="match status" value="1"/>
</dbReference>
<evidence type="ECO:0000259" key="16">
    <source>
        <dbReference type="PROSITE" id="PS50268"/>
    </source>
</evidence>
<evidence type="ECO:0000256" key="4">
    <source>
        <dbReference type="ARBA" id="ARBA00022729"/>
    </source>
</evidence>
<dbReference type="FunFam" id="2.60.40.60:FF:000005">
    <property type="entry name" value="Protocadherin 9"/>
    <property type="match status" value="1"/>
</dbReference>
<protein>
    <recommendedName>
        <fullName evidence="11">Protocadherin-20</fullName>
    </recommendedName>
</protein>
<keyword evidence="10" id="KW-0325">Glycoprotein</keyword>
<dbReference type="PROSITE" id="PS00232">
    <property type="entry name" value="CADHERIN_1"/>
    <property type="match status" value="3"/>
</dbReference>
<evidence type="ECO:0000256" key="8">
    <source>
        <dbReference type="ARBA" id="ARBA00022989"/>
    </source>
</evidence>
<keyword evidence="2" id="KW-1003">Cell membrane</keyword>
<evidence type="ECO:0000256" key="9">
    <source>
        <dbReference type="ARBA" id="ARBA00023136"/>
    </source>
</evidence>
<dbReference type="GO" id="GO:0005886">
    <property type="term" value="C:plasma membrane"/>
    <property type="evidence" value="ECO:0007669"/>
    <property type="project" value="UniProtKB-SubCell"/>
</dbReference>
<feature type="chain" id="PRO_5041720535" description="Protocadherin-20" evidence="15">
    <location>
        <begin position="20"/>
        <end position="1139"/>
    </location>
</feature>
<dbReference type="GO" id="GO:0005509">
    <property type="term" value="F:calcium ion binding"/>
    <property type="evidence" value="ECO:0007669"/>
    <property type="project" value="UniProtKB-UniRule"/>
</dbReference>
<keyword evidence="7" id="KW-0130">Cell adhesion</keyword>
<keyword evidence="5" id="KW-0677">Repeat</keyword>
<feature type="compositionally biased region" description="Polar residues" evidence="13">
    <location>
        <begin position="839"/>
        <end position="851"/>
    </location>
</feature>
<dbReference type="InterPro" id="IPR020894">
    <property type="entry name" value="Cadherin_CS"/>
</dbReference>
<dbReference type="SMART" id="SM00112">
    <property type="entry name" value="CA"/>
    <property type="match status" value="7"/>
</dbReference>
<reference evidence="17" key="1">
    <citation type="submission" date="2019-08" db="EMBL/GenBank/DDBJ databases">
        <title>The improved chromosome-level genome for the pearl oyster Pinctada fucata martensii using PacBio sequencing and Hi-C.</title>
        <authorList>
            <person name="Zheng Z."/>
        </authorList>
    </citation>
    <scope>NUCLEOTIDE SEQUENCE</scope>
    <source>
        <strain evidence="17">ZZ-2019</strain>
        <tissue evidence="17">Adductor muscle</tissue>
    </source>
</reference>
<feature type="compositionally biased region" description="Basic and acidic residues" evidence="13">
    <location>
        <begin position="856"/>
        <end position="875"/>
    </location>
</feature>
<dbReference type="FunFam" id="2.60.40.60:FF:000020">
    <property type="entry name" value="Dachsous cadherin-related 1b"/>
    <property type="match status" value="1"/>
</dbReference>
<evidence type="ECO:0000313" key="18">
    <source>
        <dbReference type="Proteomes" id="UP001186944"/>
    </source>
</evidence>
<gene>
    <name evidence="17" type="ORF">FSP39_010873</name>
</gene>
<feature type="domain" description="Cadherin" evidence="16">
    <location>
        <begin position="250"/>
        <end position="359"/>
    </location>
</feature>
<feature type="region of interest" description="Disordered" evidence="13">
    <location>
        <begin position="1005"/>
        <end position="1028"/>
    </location>
</feature>
<evidence type="ECO:0000256" key="14">
    <source>
        <dbReference type="SAM" id="Phobius"/>
    </source>
</evidence>
<proteinExistence type="predicted"/>
<keyword evidence="3 14" id="KW-0812">Transmembrane</keyword>
<evidence type="ECO:0000256" key="6">
    <source>
        <dbReference type="ARBA" id="ARBA00022837"/>
    </source>
</evidence>
<dbReference type="FunFam" id="2.60.40.60:FF:000007">
    <property type="entry name" value="Protocadherin alpha 2"/>
    <property type="match status" value="1"/>
</dbReference>
<evidence type="ECO:0000256" key="13">
    <source>
        <dbReference type="SAM" id="MobiDB-lite"/>
    </source>
</evidence>
<dbReference type="AlphaFoldDB" id="A0AA88Y7D6"/>
<keyword evidence="9 14" id="KW-0472">Membrane</keyword>
<dbReference type="EMBL" id="VSWD01000006">
    <property type="protein sequence ID" value="KAK3099863.1"/>
    <property type="molecule type" value="Genomic_DNA"/>
</dbReference>
<keyword evidence="4 15" id="KW-0732">Signal</keyword>
<accession>A0AA88Y7D6</accession>
<feature type="compositionally biased region" description="Polar residues" evidence="13">
    <location>
        <begin position="877"/>
        <end position="893"/>
    </location>
</feature>
<evidence type="ECO:0000256" key="1">
    <source>
        <dbReference type="ARBA" id="ARBA00004251"/>
    </source>
</evidence>
<dbReference type="PANTHER" id="PTHR24028:SF146">
    <property type="entry name" value="CADHERIN 96CB, ISOFORM D-RELATED"/>
    <property type="match status" value="1"/>
</dbReference>
<dbReference type="FunFam" id="2.60.40.60:FF:000092">
    <property type="entry name" value="Protocadherin 8"/>
    <property type="match status" value="1"/>
</dbReference>
<dbReference type="Pfam" id="PF00028">
    <property type="entry name" value="Cadherin"/>
    <property type="match status" value="6"/>
</dbReference>
<dbReference type="GO" id="GO:0007156">
    <property type="term" value="P:homophilic cell adhesion via plasma membrane adhesion molecules"/>
    <property type="evidence" value="ECO:0007669"/>
    <property type="project" value="InterPro"/>
</dbReference>
<dbReference type="InterPro" id="IPR002126">
    <property type="entry name" value="Cadherin-like_dom"/>
</dbReference>
<feature type="region of interest" description="Disordered" evidence="13">
    <location>
        <begin position="933"/>
        <end position="981"/>
    </location>
</feature>
<comment type="caution">
    <text evidence="17">The sequence shown here is derived from an EMBL/GenBank/DDBJ whole genome shotgun (WGS) entry which is preliminary data.</text>
</comment>
<dbReference type="PROSITE" id="PS50268">
    <property type="entry name" value="CADHERIN_2"/>
    <property type="match status" value="7"/>
</dbReference>
<feature type="region of interest" description="Disordered" evidence="13">
    <location>
        <begin position="826"/>
        <end position="911"/>
    </location>
</feature>
<organism evidence="17 18">
    <name type="scientific">Pinctada imbricata</name>
    <name type="common">Atlantic pearl-oyster</name>
    <name type="synonym">Pinctada martensii</name>
    <dbReference type="NCBI Taxonomy" id="66713"/>
    <lineage>
        <taxon>Eukaryota</taxon>
        <taxon>Metazoa</taxon>
        <taxon>Spiralia</taxon>
        <taxon>Lophotrochozoa</taxon>
        <taxon>Mollusca</taxon>
        <taxon>Bivalvia</taxon>
        <taxon>Autobranchia</taxon>
        <taxon>Pteriomorphia</taxon>
        <taxon>Pterioida</taxon>
        <taxon>Pterioidea</taxon>
        <taxon>Pteriidae</taxon>
        <taxon>Pinctada</taxon>
    </lineage>
</organism>
<feature type="region of interest" description="Disordered" evidence="13">
    <location>
        <begin position="1092"/>
        <end position="1122"/>
    </location>
</feature>
<name>A0AA88Y7D6_PINIB</name>
<evidence type="ECO:0000256" key="11">
    <source>
        <dbReference type="ARBA" id="ARBA00072296"/>
    </source>
</evidence>
<dbReference type="InterPro" id="IPR015919">
    <property type="entry name" value="Cadherin-like_sf"/>
</dbReference>
<evidence type="ECO:0000256" key="5">
    <source>
        <dbReference type="ARBA" id="ARBA00022737"/>
    </source>
</evidence>
<feature type="domain" description="Cadherin" evidence="16">
    <location>
        <begin position="469"/>
        <end position="572"/>
    </location>
</feature>
<feature type="domain" description="Cadherin" evidence="16">
    <location>
        <begin position="138"/>
        <end position="249"/>
    </location>
</feature>
<dbReference type="PRINTS" id="PR00205">
    <property type="entry name" value="CADHERIN"/>
</dbReference>
<evidence type="ECO:0000256" key="15">
    <source>
        <dbReference type="SAM" id="SignalP"/>
    </source>
</evidence>
<sequence>MDQHLGITITCILVTLVCSQNINVEFNIDEGKAAGELIGNVATQSRLNDTVDEAVIRSLKYTFLEPTDFTTKLTLNGDTGDLFTAVLIDREKIESCGNDPECVVTFTIAANIENNPNFYLITTKIRVRDVNDNSPEFPEQTLQKNVSESVPIGYTIQLPAATDDDSGPNNGIEKYELFPPNTPFVLNVTKKLDGSFLVQLVVNAPLDREITDRYIVQVFAKDGGTPTPNSGKLQVDIKVLDVNDNKPIFSKSVYNKTVSEDTQPGTTILRVNATDKDAGENGRVMYQFSRSSPHYNKISELFVMNNQTGDIILKQGLIYEGDGIYTIFVEATDQGEKPEFAQAQVNVQVEDVGNNKPIVKVNLLSGTGNGVLLSESAKLGSFVAHVNVEDPDKGENGRVECEAYPSIFGIESLSESGYKVVIEIKLDRETSDLHNVTVTCRDFGTPRLSSSEHFLVHVTDDNDNDPVFLRDLYVASITENDIVGRSVVQVSARDADDGVNAQIIYHLHSDAGANFVVNSVTGVITAEKSFDREERSDYKFQVLAVDQGNPKRTSTSSVIVTINDVNDNSPKFNQTQFVFDIRENLDVETRVGIIAATDADTGENAKLHYYMDSNDKFSVPFVVFPDGLIKSNQELDREFQSQYHFVVYAADSGNVSLSSSVYVTVYVTDDNDNEPIITFPNKMNNTVTSPVTSLPVTTIRANDKDEGINKKLVYYIHSGNENGMFKLNQNSGELLLNRDFPISTDQSVSLLICVKDSGVPIKTKCAQLNVLVTVNNATAAPLSQENNNKYITISIVVVIVTILISVAIVVTILFIRRIDQNRQKLKNTQGPLGLPMQNGLPTTSTSGNDPAQEQEFLERNSKKEVTFSSAVRDDGNSVGSSKGNYSLNLTNETRGLYDKPPAYSTIGKAPSDDSKIEALNALKLQQILLKSSTEHAQPVSRPHPSDNHSDTSGETIPSDSGRGGSEDDVPSTSLTHDDSRSFDFTNANATLSPISYLSPVYGLDSPPVRPPRPPSRAVSYQSSDKRHSTNYEKLKIPTSAINPNYSYLSYNDSYRINNQTRSPTSASKDWDFIRHDSASRYSNIPKDRDYFNLGPGSISTMRSRDDDDDAATTTSGSYTINPEELDDELGFKMQKDLVV</sequence>
<dbReference type="FunFam" id="2.60.40.60:FF:000002">
    <property type="entry name" value="Protocadherin alpha 2"/>
    <property type="match status" value="1"/>
</dbReference>
<dbReference type="InterPro" id="IPR013164">
    <property type="entry name" value="Cadherin_N"/>
</dbReference>
<dbReference type="Proteomes" id="UP001186944">
    <property type="component" value="Unassembled WGS sequence"/>
</dbReference>
<keyword evidence="18" id="KW-1185">Reference proteome</keyword>
<feature type="domain" description="Cadherin" evidence="16">
    <location>
        <begin position="573"/>
        <end position="677"/>
    </location>
</feature>
<dbReference type="Gene3D" id="2.60.40.60">
    <property type="entry name" value="Cadherins"/>
    <property type="match status" value="7"/>
</dbReference>
<keyword evidence="8 14" id="KW-1133">Transmembrane helix</keyword>
<feature type="domain" description="Cadherin" evidence="16">
    <location>
        <begin position="696"/>
        <end position="783"/>
    </location>
</feature>
<feature type="signal peptide" evidence="15">
    <location>
        <begin position="1"/>
        <end position="19"/>
    </location>
</feature>
<feature type="transmembrane region" description="Helical" evidence="14">
    <location>
        <begin position="790"/>
        <end position="815"/>
    </location>
</feature>
<feature type="domain" description="Cadherin" evidence="16">
    <location>
        <begin position="20"/>
        <end position="137"/>
    </location>
</feature>
<dbReference type="Pfam" id="PF08266">
    <property type="entry name" value="Cadherin_2"/>
    <property type="match status" value="1"/>
</dbReference>
<evidence type="ECO:0000256" key="12">
    <source>
        <dbReference type="PROSITE-ProRule" id="PRU00043"/>
    </source>
</evidence>
<evidence type="ECO:0000313" key="17">
    <source>
        <dbReference type="EMBL" id="KAK3099863.1"/>
    </source>
</evidence>